<dbReference type="AlphaFoldDB" id="A0AA37WN65"/>
<dbReference type="NCBIfam" id="NF045485">
    <property type="entry name" value="FPPsyn"/>
    <property type="match status" value="1"/>
</dbReference>
<dbReference type="SUPFAM" id="SSF48576">
    <property type="entry name" value="Terpenoid synthases"/>
    <property type="match status" value="1"/>
</dbReference>
<dbReference type="Proteomes" id="UP001156870">
    <property type="component" value="Unassembled WGS sequence"/>
</dbReference>
<dbReference type="Gene3D" id="1.10.600.10">
    <property type="entry name" value="Farnesyl Diphosphate Synthase"/>
    <property type="match status" value="1"/>
</dbReference>
<evidence type="ECO:0000256" key="1">
    <source>
        <dbReference type="ARBA" id="ARBA00001946"/>
    </source>
</evidence>
<dbReference type="RefSeq" id="WP_232595598.1">
    <property type="nucleotide sequence ID" value="NZ_BSPD01000090.1"/>
</dbReference>
<dbReference type="CDD" id="cd00685">
    <property type="entry name" value="Trans_IPPS_HT"/>
    <property type="match status" value="1"/>
</dbReference>
<sequence length="294" mass="32010">MFEQFSKDSQSRVQNTLEHFLLSSEETHPSLLLDAMRYSALNGGKRVRPMLVYAAAEAIGNEDRGYLDTIAASIECIHAYSLIHDDLPAMDDDDLRRGQPTCHVKFGEANAILAGDALQTLAFEKLSTPQAVDASLQLRILHEITQASGHQGMVLGQAIDLAAINQSLTRDALERMHAHKTGALIKASVRCGALACRASENQLDALTGYANAIGLAFQVQDDVLDVTTDTETLGKPQGADAALNKPTFVSLLGLRGAQRLTKELHEAALNHLAGFDYRADYLRHLSGYIIQRAF</sequence>
<evidence type="ECO:0000313" key="8">
    <source>
        <dbReference type="EMBL" id="GLS27799.1"/>
    </source>
</evidence>
<dbReference type="InterPro" id="IPR033749">
    <property type="entry name" value="Polyprenyl_synt_CS"/>
</dbReference>
<dbReference type="PROSITE" id="PS00723">
    <property type="entry name" value="POLYPRENYL_SYNTHASE_1"/>
    <property type="match status" value="1"/>
</dbReference>
<dbReference type="GO" id="GO:0004659">
    <property type="term" value="F:prenyltransferase activity"/>
    <property type="evidence" value="ECO:0007669"/>
    <property type="project" value="InterPro"/>
</dbReference>
<keyword evidence="9" id="KW-1185">Reference proteome</keyword>
<keyword evidence="6" id="KW-0414">Isoprene biosynthesis</keyword>
<dbReference type="GO" id="GO:0008654">
    <property type="term" value="P:phospholipid biosynthetic process"/>
    <property type="evidence" value="ECO:0007669"/>
    <property type="project" value="UniProtKB-ARBA"/>
</dbReference>
<keyword evidence="3 7" id="KW-0808">Transferase</keyword>
<gene>
    <name evidence="8" type="ORF">GCM10007877_35180</name>
</gene>
<keyword evidence="5" id="KW-0460">Magnesium</keyword>
<evidence type="ECO:0000256" key="7">
    <source>
        <dbReference type="RuleBase" id="RU004466"/>
    </source>
</evidence>
<evidence type="ECO:0000256" key="2">
    <source>
        <dbReference type="ARBA" id="ARBA00006706"/>
    </source>
</evidence>
<evidence type="ECO:0000256" key="4">
    <source>
        <dbReference type="ARBA" id="ARBA00022723"/>
    </source>
</evidence>
<dbReference type="PROSITE" id="PS00444">
    <property type="entry name" value="POLYPRENYL_SYNTHASE_2"/>
    <property type="match status" value="1"/>
</dbReference>
<dbReference type="InterPro" id="IPR053378">
    <property type="entry name" value="Prenyl_diphosphate_synthase"/>
</dbReference>
<keyword evidence="4" id="KW-0479">Metal-binding</keyword>
<dbReference type="Pfam" id="PF00348">
    <property type="entry name" value="polyprenyl_synt"/>
    <property type="match status" value="1"/>
</dbReference>
<comment type="cofactor">
    <cofactor evidence="1">
        <name>Mg(2+)</name>
        <dbReference type="ChEBI" id="CHEBI:18420"/>
    </cofactor>
</comment>
<dbReference type="SFLD" id="SFLDG01017">
    <property type="entry name" value="Polyprenyl_Transferase_Like"/>
    <property type="match status" value="1"/>
</dbReference>
<dbReference type="SFLD" id="SFLDS00005">
    <property type="entry name" value="Isoprenoid_Synthase_Type_I"/>
    <property type="match status" value="1"/>
</dbReference>
<accession>A0AA37WN65</accession>
<evidence type="ECO:0000256" key="6">
    <source>
        <dbReference type="ARBA" id="ARBA00023229"/>
    </source>
</evidence>
<evidence type="ECO:0000256" key="3">
    <source>
        <dbReference type="ARBA" id="ARBA00022679"/>
    </source>
</evidence>
<dbReference type="InterPro" id="IPR008949">
    <property type="entry name" value="Isoprenoid_synthase_dom_sf"/>
</dbReference>
<comment type="similarity">
    <text evidence="2 7">Belongs to the FPP/GGPP synthase family.</text>
</comment>
<dbReference type="PANTHER" id="PTHR43281">
    <property type="entry name" value="FARNESYL DIPHOSPHATE SYNTHASE"/>
    <property type="match status" value="1"/>
</dbReference>
<protein>
    <submittedName>
        <fullName evidence="8">(2E,6E)-farnesyl diphosphate synthase</fullName>
    </submittedName>
</protein>
<dbReference type="GO" id="GO:0005737">
    <property type="term" value="C:cytoplasm"/>
    <property type="evidence" value="ECO:0007669"/>
    <property type="project" value="UniProtKB-ARBA"/>
</dbReference>
<reference evidence="8 9" key="1">
    <citation type="journal article" date="2014" name="Int. J. Syst. Evol. Microbiol.">
        <title>Complete genome sequence of Corynebacterium casei LMG S-19264T (=DSM 44701T), isolated from a smear-ripened cheese.</title>
        <authorList>
            <consortium name="US DOE Joint Genome Institute (JGI-PGF)"/>
            <person name="Walter F."/>
            <person name="Albersmeier A."/>
            <person name="Kalinowski J."/>
            <person name="Ruckert C."/>
        </authorList>
    </citation>
    <scope>NUCLEOTIDE SEQUENCE [LARGE SCALE GENOMIC DNA]</scope>
    <source>
        <strain evidence="8 9">NBRC 110095</strain>
    </source>
</reference>
<dbReference type="EMBL" id="BSPD01000090">
    <property type="protein sequence ID" value="GLS27799.1"/>
    <property type="molecule type" value="Genomic_DNA"/>
</dbReference>
<dbReference type="InterPro" id="IPR000092">
    <property type="entry name" value="Polyprenyl_synt"/>
</dbReference>
<dbReference type="GO" id="GO:0016114">
    <property type="term" value="P:terpenoid biosynthetic process"/>
    <property type="evidence" value="ECO:0007669"/>
    <property type="project" value="UniProtKB-ARBA"/>
</dbReference>
<evidence type="ECO:0000313" key="9">
    <source>
        <dbReference type="Proteomes" id="UP001156870"/>
    </source>
</evidence>
<dbReference type="GO" id="GO:0046872">
    <property type="term" value="F:metal ion binding"/>
    <property type="evidence" value="ECO:0007669"/>
    <property type="project" value="UniProtKB-KW"/>
</dbReference>
<evidence type="ECO:0000256" key="5">
    <source>
        <dbReference type="ARBA" id="ARBA00022842"/>
    </source>
</evidence>
<comment type="caution">
    <text evidence="8">The sequence shown here is derived from an EMBL/GenBank/DDBJ whole genome shotgun (WGS) entry which is preliminary data.</text>
</comment>
<proteinExistence type="inferred from homology"/>
<dbReference type="FunFam" id="1.10.600.10:FF:000001">
    <property type="entry name" value="Geranylgeranyl diphosphate synthase"/>
    <property type="match status" value="1"/>
</dbReference>
<name>A0AA37WN65_9GAMM</name>
<organism evidence="8 9">
    <name type="scientific">Marinibactrum halimedae</name>
    <dbReference type="NCBI Taxonomy" id="1444977"/>
    <lineage>
        <taxon>Bacteria</taxon>
        <taxon>Pseudomonadati</taxon>
        <taxon>Pseudomonadota</taxon>
        <taxon>Gammaproteobacteria</taxon>
        <taxon>Cellvibrionales</taxon>
        <taxon>Cellvibrionaceae</taxon>
        <taxon>Marinibactrum</taxon>
    </lineage>
</organism>
<dbReference type="NCBIfam" id="NF007877">
    <property type="entry name" value="PRK10581.1"/>
    <property type="match status" value="1"/>
</dbReference>
<dbReference type="PANTHER" id="PTHR43281:SF1">
    <property type="entry name" value="FARNESYL DIPHOSPHATE SYNTHASE"/>
    <property type="match status" value="1"/>
</dbReference>